<protein>
    <submittedName>
        <fullName evidence="6">PIN domain-containing protein</fullName>
    </submittedName>
</protein>
<keyword evidence="3" id="KW-0378">Hydrolase</keyword>
<evidence type="ECO:0000256" key="3">
    <source>
        <dbReference type="ARBA" id="ARBA00022801"/>
    </source>
</evidence>
<dbReference type="InterPro" id="IPR002716">
    <property type="entry name" value="PIN_dom"/>
</dbReference>
<evidence type="ECO:0000256" key="2">
    <source>
        <dbReference type="ARBA" id="ARBA00022723"/>
    </source>
</evidence>
<keyword evidence="7" id="KW-1185">Reference proteome</keyword>
<dbReference type="InterPro" id="IPR029060">
    <property type="entry name" value="PIN-like_dom_sf"/>
</dbReference>
<accession>A0ABV4HZK1</accession>
<evidence type="ECO:0000313" key="7">
    <source>
        <dbReference type="Proteomes" id="UP001566476"/>
    </source>
</evidence>
<dbReference type="RefSeq" id="WP_370717701.1">
    <property type="nucleotide sequence ID" value="NZ_JBGGTQ010000002.1"/>
</dbReference>
<dbReference type="Gene3D" id="3.40.50.1010">
    <property type="entry name" value="5'-nuclease"/>
    <property type="match status" value="1"/>
</dbReference>
<evidence type="ECO:0000259" key="5">
    <source>
        <dbReference type="Pfam" id="PF01850"/>
    </source>
</evidence>
<keyword evidence="2" id="KW-0479">Metal-binding</keyword>
<reference evidence="6 7" key="1">
    <citation type="submission" date="2024-07" db="EMBL/GenBank/DDBJ databases">
        <authorList>
            <person name="Thanompreechachai J."/>
            <person name="Duangmal K."/>
        </authorList>
    </citation>
    <scope>NUCLEOTIDE SEQUENCE [LARGE SCALE GENOMIC DNA]</scope>
    <source>
        <strain evidence="6 7">TBRC 1896</strain>
    </source>
</reference>
<evidence type="ECO:0000256" key="1">
    <source>
        <dbReference type="ARBA" id="ARBA00022722"/>
    </source>
</evidence>
<keyword evidence="4" id="KW-0460">Magnesium</keyword>
<evidence type="ECO:0000256" key="4">
    <source>
        <dbReference type="ARBA" id="ARBA00022842"/>
    </source>
</evidence>
<dbReference type="EMBL" id="JBGGTQ010000002">
    <property type="protein sequence ID" value="MEZ0491670.1"/>
    <property type="molecule type" value="Genomic_DNA"/>
</dbReference>
<dbReference type="Proteomes" id="UP001566476">
    <property type="component" value="Unassembled WGS sequence"/>
</dbReference>
<keyword evidence="1" id="KW-0540">Nuclease</keyword>
<comment type="caution">
    <text evidence="6">The sequence shown here is derived from an EMBL/GenBank/DDBJ whole genome shotgun (WGS) entry which is preliminary data.</text>
</comment>
<evidence type="ECO:0000313" key="6">
    <source>
        <dbReference type="EMBL" id="MEZ0491670.1"/>
    </source>
</evidence>
<dbReference type="SUPFAM" id="SSF88723">
    <property type="entry name" value="PIN domain-like"/>
    <property type="match status" value="1"/>
</dbReference>
<organism evidence="6 7">
    <name type="scientific">Kineococcus mangrovi</name>
    <dbReference type="NCBI Taxonomy" id="1660183"/>
    <lineage>
        <taxon>Bacteria</taxon>
        <taxon>Bacillati</taxon>
        <taxon>Actinomycetota</taxon>
        <taxon>Actinomycetes</taxon>
        <taxon>Kineosporiales</taxon>
        <taxon>Kineosporiaceae</taxon>
        <taxon>Kineococcus</taxon>
    </lineage>
</organism>
<name>A0ABV4HZK1_9ACTN</name>
<sequence length="170" mass="18046">MSEDPHAVIASSPLGTPLLLDACAVLSWLDPDAQETSDSRARIDDVFATVDVTSVNVAVPTVVEVATVLSRKFGLDEEARSVGDDLSSAGIRIVPFGLAEAAHIAEVLHAEKGARQAELDAGRKVGRLSLGDRIAMATAGARHDTLVTTDQFVIQVSERMESNTYDYRAG</sequence>
<feature type="domain" description="PIN" evidence="5">
    <location>
        <begin position="19"/>
        <end position="151"/>
    </location>
</feature>
<dbReference type="Pfam" id="PF01850">
    <property type="entry name" value="PIN"/>
    <property type="match status" value="1"/>
</dbReference>
<proteinExistence type="predicted"/>
<gene>
    <name evidence="6" type="ORF">AB2L28_05410</name>
</gene>